<name>A0AAW9GLP2_BACTU</name>
<evidence type="ECO:0000313" key="1">
    <source>
        <dbReference type="EMBL" id="MDY0855238.1"/>
    </source>
</evidence>
<evidence type="ECO:0008006" key="3">
    <source>
        <dbReference type="Google" id="ProtNLM"/>
    </source>
</evidence>
<evidence type="ECO:0000313" key="2">
    <source>
        <dbReference type="Proteomes" id="UP001274571"/>
    </source>
</evidence>
<organism evidence="1 2">
    <name type="scientific">Bacillus thuringiensis</name>
    <dbReference type="NCBI Taxonomy" id="1428"/>
    <lineage>
        <taxon>Bacteria</taxon>
        <taxon>Bacillati</taxon>
        <taxon>Bacillota</taxon>
        <taxon>Bacilli</taxon>
        <taxon>Bacillales</taxon>
        <taxon>Bacillaceae</taxon>
        <taxon>Bacillus</taxon>
        <taxon>Bacillus cereus group</taxon>
    </lineage>
</organism>
<dbReference type="Proteomes" id="UP001274571">
    <property type="component" value="Unassembled WGS sequence"/>
</dbReference>
<comment type="caution">
    <text evidence="1">The sequence shown here is derived from an EMBL/GenBank/DDBJ whole genome shotgun (WGS) entry which is preliminary data.</text>
</comment>
<sequence length="220" mass="26241">MTNKPEWFRQFIQTDKFSEALGIIWRFGYIHTIDNRFQLSHKSSHVVSRFSDLIIGASEPRSYFRKEKGFIEWECHIERSHPFLLEAQKMGWTPRLQQERLFPTGEFNECIFAKTYILMHHDVGIMREKTKNGILIRPRLRLHGSVDVLQNVCRVLHKDLNIKPKKLQTDWKVEKAKAIYYQSKRDIPAILEYVGAWETLEKFNSFELGYEKNLMDEIHI</sequence>
<accession>A0AAW9GLP2</accession>
<dbReference type="RefSeq" id="WP_320483984.1">
    <property type="nucleotide sequence ID" value="NZ_JAXCMD010000021.1"/>
</dbReference>
<proteinExistence type="predicted"/>
<gene>
    <name evidence="1" type="ORF">SOH20_31105</name>
</gene>
<reference evidence="1" key="1">
    <citation type="submission" date="2023-11" db="EMBL/GenBank/DDBJ databases">
        <title>Genome Sequence of Bacillus thuringiensis stain BLB 30AF.</title>
        <authorList>
            <person name="Farhat A."/>
        </authorList>
    </citation>
    <scope>NUCLEOTIDE SEQUENCE</scope>
    <source>
        <strain evidence="1">BLB30AF</strain>
    </source>
</reference>
<protein>
    <recommendedName>
        <fullName evidence="3">Homing endonuclease LAGLIDADG domain-containing protein</fullName>
    </recommendedName>
</protein>
<dbReference type="AlphaFoldDB" id="A0AAW9GLP2"/>
<dbReference type="EMBL" id="JAXCMD010000021">
    <property type="protein sequence ID" value="MDY0855238.1"/>
    <property type="molecule type" value="Genomic_DNA"/>
</dbReference>